<sequence>MDFYQSMTTQGAQSPPPFISALMGQGILEASTLLRLSIFHSARGSTHFRSGPLYLSETWSTSIEETSGDSFILRKELPSGMLLVDVLLRSNIFPSSASSAEARSHPGRFIQDI</sequence>
<comment type="caution">
    <text evidence="1">The sequence shown here is derived from an EMBL/GenBank/DDBJ whole genome shotgun (WGS) entry which is preliminary data.</text>
</comment>
<organism evidence="1 2">
    <name type="scientific">Vitis vinifera</name>
    <name type="common">Grape</name>
    <dbReference type="NCBI Taxonomy" id="29760"/>
    <lineage>
        <taxon>Eukaryota</taxon>
        <taxon>Viridiplantae</taxon>
        <taxon>Streptophyta</taxon>
        <taxon>Embryophyta</taxon>
        <taxon>Tracheophyta</taxon>
        <taxon>Spermatophyta</taxon>
        <taxon>Magnoliopsida</taxon>
        <taxon>eudicotyledons</taxon>
        <taxon>Gunneridae</taxon>
        <taxon>Pentapetalae</taxon>
        <taxon>rosids</taxon>
        <taxon>Vitales</taxon>
        <taxon>Vitaceae</taxon>
        <taxon>Viteae</taxon>
        <taxon>Vitis</taxon>
    </lineage>
</organism>
<protein>
    <submittedName>
        <fullName evidence="1">Uncharacterized protein</fullName>
    </submittedName>
</protein>
<name>A0A438GEC2_VITVI</name>
<gene>
    <name evidence="1" type="ORF">CK203_059228</name>
</gene>
<dbReference type="AlphaFoldDB" id="A0A438GEC2"/>
<dbReference type="EMBL" id="QGNW01000462">
    <property type="protein sequence ID" value="RVW70552.1"/>
    <property type="molecule type" value="Genomic_DNA"/>
</dbReference>
<accession>A0A438GEC2</accession>
<evidence type="ECO:0000313" key="2">
    <source>
        <dbReference type="Proteomes" id="UP000288805"/>
    </source>
</evidence>
<evidence type="ECO:0000313" key="1">
    <source>
        <dbReference type="EMBL" id="RVW70552.1"/>
    </source>
</evidence>
<proteinExistence type="predicted"/>
<reference evidence="1 2" key="1">
    <citation type="journal article" date="2018" name="PLoS Genet.">
        <title>Population sequencing reveals clonal diversity and ancestral inbreeding in the grapevine cultivar Chardonnay.</title>
        <authorList>
            <person name="Roach M.J."/>
            <person name="Johnson D.L."/>
            <person name="Bohlmann J."/>
            <person name="van Vuuren H.J."/>
            <person name="Jones S.J."/>
            <person name="Pretorius I.S."/>
            <person name="Schmidt S.A."/>
            <person name="Borneman A.R."/>
        </authorList>
    </citation>
    <scope>NUCLEOTIDE SEQUENCE [LARGE SCALE GENOMIC DNA]</scope>
    <source>
        <strain evidence="2">cv. Chardonnay</strain>
        <tissue evidence="1">Leaf</tissue>
    </source>
</reference>
<dbReference type="Proteomes" id="UP000288805">
    <property type="component" value="Unassembled WGS sequence"/>
</dbReference>